<keyword evidence="2" id="KW-1133">Transmembrane helix</keyword>
<feature type="transmembrane region" description="Helical" evidence="2">
    <location>
        <begin position="242"/>
        <end position="263"/>
    </location>
</feature>
<gene>
    <name evidence="3" type="ORF">Nocox_00195</name>
</gene>
<feature type="transmembrane region" description="Helical" evidence="2">
    <location>
        <begin position="172"/>
        <end position="194"/>
    </location>
</feature>
<feature type="transmembrane region" description="Helical" evidence="2">
    <location>
        <begin position="278"/>
        <end position="297"/>
    </location>
</feature>
<sequence length="422" mass="46034">MTGGVRLRPLTVVEEGDEALVGDPATGTFVSMPAVGGVVISALLRGASEEEAAAEAEAFAGEPVDLPSFVAALAELGFLDDRPDGDRPDGDRPGDDRPGDDRPGGDRPDVERQAVRTAPIQMRRWMAGVSRRVARPFFGRAAWACYLALALFCLAVFVAAPSLFPSPAQDAFLFDDVGLSVLLLMPFVLVSTALHEGGHWLAARAIGLRSRFGVDRRMMLLVLETDLSQLWTVPRRLRYGPLLGGIAVDVVVLSLLLAARLLIRQGVWSPAPAVDATLAVWVFVKLAGLLWQCMVFLRTDLYAVLVNALGCRDLWRVKTLMLRQAFGRLTPAQKAELVAAGPADVRAGRWFRWVWLAGFAGVLAWFVFFVLPVVVAALAWTADRLVLGPFEPRFWYALLCAALLLGPYVLALFLAVREHVRR</sequence>
<accession>A0ABX8TTR4</accession>
<keyword evidence="2" id="KW-0812">Transmembrane</keyword>
<dbReference type="EMBL" id="CP068985">
    <property type="protein sequence ID" value="QYC37678.1"/>
    <property type="molecule type" value="Genomic_DNA"/>
</dbReference>
<reference evidence="3 4" key="1">
    <citation type="journal article" date="2021" name="ACS Chem. Biol.">
        <title>Genomic-Led Discovery of a Novel Glycopeptide Antibiotic by Nonomuraea coxensis DSM 45129.</title>
        <authorList>
            <person name="Yushchuk O."/>
            <person name="Vior N.M."/>
            <person name="Andreo-Vidal A."/>
            <person name="Berini F."/>
            <person name="Ruckert C."/>
            <person name="Busche T."/>
            <person name="Binda E."/>
            <person name="Kalinowski J."/>
            <person name="Truman A.W."/>
            <person name="Marinelli F."/>
        </authorList>
    </citation>
    <scope>NUCLEOTIDE SEQUENCE [LARGE SCALE GENOMIC DNA]</scope>
    <source>
        <strain evidence="3 4">DSM 45129</strain>
    </source>
</reference>
<feature type="region of interest" description="Disordered" evidence="1">
    <location>
        <begin position="79"/>
        <end position="113"/>
    </location>
</feature>
<evidence type="ECO:0008006" key="5">
    <source>
        <dbReference type="Google" id="ProtNLM"/>
    </source>
</evidence>
<organism evidence="3 4">
    <name type="scientific">Nonomuraea coxensis DSM 45129</name>
    <dbReference type="NCBI Taxonomy" id="1122611"/>
    <lineage>
        <taxon>Bacteria</taxon>
        <taxon>Bacillati</taxon>
        <taxon>Actinomycetota</taxon>
        <taxon>Actinomycetes</taxon>
        <taxon>Streptosporangiales</taxon>
        <taxon>Streptosporangiaceae</taxon>
        <taxon>Nonomuraea</taxon>
    </lineage>
</organism>
<feature type="transmembrane region" description="Helical" evidence="2">
    <location>
        <begin position="141"/>
        <end position="160"/>
    </location>
</feature>
<name>A0ABX8TTR4_9ACTN</name>
<evidence type="ECO:0000256" key="2">
    <source>
        <dbReference type="SAM" id="Phobius"/>
    </source>
</evidence>
<evidence type="ECO:0000313" key="3">
    <source>
        <dbReference type="EMBL" id="QYC37678.1"/>
    </source>
</evidence>
<keyword evidence="2" id="KW-0472">Membrane</keyword>
<evidence type="ECO:0000313" key="4">
    <source>
        <dbReference type="Proteomes" id="UP000824681"/>
    </source>
</evidence>
<dbReference type="Proteomes" id="UP000824681">
    <property type="component" value="Chromosome"/>
</dbReference>
<feature type="transmembrane region" description="Helical" evidence="2">
    <location>
        <begin position="394"/>
        <end position="416"/>
    </location>
</feature>
<evidence type="ECO:0000256" key="1">
    <source>
        <dbReference type="SAM" id="MobiDB-lite"/>
    </source>
</evidence>
<protein>
    <recommendedName>
        <fullName evidence="5">Peptide zinc metalloprotease protein</fullName>
    </recommendedName>
</protein>
<proteinExistence type="predicted"/>
<keyword evidence="4" id="KW-1185">Reference proteome</keyword>
<feature type="transmembrane region" description="Helical" evidence="2">
    <location>
        <begin position="353"/>
        <end position="382"/>
    </location>
</feature>